<keyword evidence="1" id="KW-0815">Transposition</keyword>
<evidence type="ECO:0000256" key="3">
    <source>
        <dbReference type="ARBA" id="ARBA00023172"/>
    </source>
</evidence>
<evidence type="ECO:0000259" key="4">
    <source>
        <dbReference type="Pfam" id="PF10551"/>
    </source>
</evidence>
<keyword evidence="3" id="KW-0233">DNA recombination</keyword>
<dbReference type="GeneID" id="130471940"/>
<feature type="domain" description="MULE transposase" evidence="4">
    <location>
        <begin position="69"/>
        <end position="160"/>
    </location>
</feature>
<dbReference type="PROSITE" id="PS01007">
    <property type="entry name" value="TRANSPOSASE_MUTATOR"/>
    <property type="match status" value="1"/>
</dbReference>
<dbReference type="Pfam" id="PF10551">
    <property type="entry name" value="MULE"/>
    <property type="match status" value="1"/>
</dbReference>
<evidence type="ECO:0000256" key="2">
    <source>
        <dbReference type="ARBA" id="ARBA00023125"/>
    </source>
</evidence>
<dbReference type="PANTHER" id="PTHR31973">
    <property type="entry name" value="POLYPROTEIN, PUTATIVE-RELATED"/>
    <property type="match status" value="1"/>
</dbReference>
<sequence>MAKEKLHGGWDEAYKLLPRYAEMIKQTNPGNYALITWGASSGDVNPEFRDCFFSFAAQIRGFLRGYGAHLSGFYKGILLTTLGIDGNNEIFVLAYGIKDTKSCDSWTYFMRCLRQMCEQEGCNSDDWTFISDRMKGVELAVRETFPKATRRVCYQHLYMNCKNNVFSGSAFHKLFWIAADAYNNYGYGKAMEKITDWYTSIRSWFMQRVGARFDKAIDMEDGQLTTYAVKELEDRTTESRLCYGTTCGGGEFEFRDGHVNFLIRLATRSCAYGKWQICGIPCKHAL</sequence>
<dbReference type="PANTHER" id="PTHR31973:SF197">
    <property type="entry name" value="SWIM-TYPE DOMAIN-CONTAINING PROTEIN"/>
    <property type="match status" value="1"/>
</dbReference>
<name>A0ABM3RRN5_SPIOL</name>
<reference evidence="6" key="2">
    <citation type="submission" date="2025-08" db="UniProtKB">
        <authorList>
            <consortium name="RefSeq"/>
        </authorList>
    </citation>
    <scope>IDENTIFICATION</scope>
    <source>
        <tissue evidence="6">Leaf</tissue>
    </source>
</reference>
<evidence type="ECO:0000313" key="6">
    <source>
        <dbReference type="RefSeq" id="XP_056698276.1"/>
    </source>
</evidence>
<accession>A0ABM3RRN5</accession>
<evidence type="ECO:0000313" key="5">
    <source>
        <dbReference type="Proteomes" id="UP000813463"/>
    </source>
</evidence>
<proteinExistence type="predicted"/>
<keyword evidence="5" id="KW-1185">Reference proteome</keyword>
<dbReference type="InterPro" id="IPR018289">
    <property type="entry name" value="MULE_transposase_dom"/>
</dbReference>
<reference evidence="5" key="1">
    <citation type="journal article" date="2021" name="Nat. Commun.">
        <title>Genomic analyses provide insights into spinach domestication and the genetic basis of agronomic traits.</title>
        <authorList>
            <person name="Cai X."/>
            <person name="Sun X."/>
            <person name="Xu C."/>
            <person name="Sun H."/>
            <person name="Wang X."/>
            <person name="Ge C."/>
            <person name="Zhang Z."/>
            <person name="Wang Q."/>
            <person name="Fei Z."/>
            <person name="Jiao C."/>
            <person name="Wang Q."/>
        </authorList>
    </citation>
    <scope>NUCLEOTIDE SEQUENCE [LARGE SCALE GENOMIC DNA]</scope>
    <source>
        <strain evidence="5">cv. Varoflay</strain>
    </source>
</reference>
<dbReference type="RefSeq" id="XP_056698276.1">
    <property type="nucleotide sequence ID" value="XM_056842298.1"/>
</dbReference>
<protein>
    <recommendedName>
        <fullName evidence="4">MULE transposase domain-containing protein</fullName>
    </recommendedName>
</protein>
<organism evidence="5 6">
    <name type="scientific">Spinacia oleracea</name>
    <name type="common">Spinach</name>
    <dbReference type="NCBI Taxonomy" id="3562"/>
    <lineage>
        <taxon>Eukaryota</taxon>
        <taxon>Viridiplantae</taxon>
        <taxon>Streptophyta</taxon>
        <taxon>Embryophyta</taxon>
        <taxon>Tracheophyta</taxon>
        <taxon>Spermatophyta</taxon>
        <taxon>Magnoliopsida</taxon>
        <taxon>eudicotyledons</taxon>
        <taxon>Gunneridae</taxon>
        <taxon>Pentapetalae</taxon>
        <taxon>Caryophyllales</taxon>
        <taxon>Chenopodiaceae</taxon>
        <taxon>Chenopodioideae</taxon>
        <taxon>Anserineae</taxon>
        <taxon>Spinacia</taxon>
    </lineage>
</organism>
<dbReference type="InterPro" id="IPR001207">
    <property type="entry name" value="Transposase_mutator"/>
</dbReference>
<keyword evidence="2" id="KW-0238">DNA-binding</keyword>
<evidence type="ECO:0000256" key="1">
    <source>
        <dbReference type="ARBA" id="ARBA00022578"/>
    </source>
</evidence>
<dbReference type="Proteomes" id="UP000813463">
    <property type="component" value="Chromosome 4"/>
</dbReference>
<gene>
    <name evidence="6" type="primary">LOC130471940</name>
</gene>